<dbReference type="Proteomes" id="UP000663868">
    <property type="component" value="Unassembled WGS sequence"/>
</dbReference>
<accession>A0A820N4L8</accession>
<proteinExistence type="predicted"/>
<organism evidence="2 3">
    <name type="scientific">Adineta steineri</name>
    <dbReference type="NCBI Taxonomy" id="433720"/>
    <lineage>
        <taxon>Eukaryota</taxon>
        <taxon>Metazoa</taxon>
        <taxon>Spiralia</taxon>
        <taxon>Gnathifera</taxon>
        <taxon>Rotifera</taxon>
        <taxon>Eurotatoria</taxon>
        <taxon>Bdelloidea</taxon>
        <taxon>Adinetida</taxon>
        <taxon>Adinetidae</taxon>
        <taxon>Adineta</taxon>
    </lineage>
</organism>
<dbReference type="AlphaFoldDB" id="A0A820N4L8"/>
<feature type="compositionally biased region" description="Basic residues" evidence="1">
    <location>
        <begin position="16"/>
        <end position="27"/>
    </location>
</feature>
<protein>
    <submittedName>
        <fullName evidence="2">Uncharacterized protein</fullName>
    </submittedName>
</protein>
<comment type="caution">
    <text evidence="2">The sequence shown here is derived from an EMBL/GenBank/DDBJ whole genome shotgun (WGS) entry which is preliminary data.</text>
</comment>
<evidence type="ECO:0000256" key="1">
    <source>
        <dbReference type="SAM" id="MobiDB-lite"/>
    </source>
</evidence>
<feature type="non-terminal residue" evidence="2">
    <location>
        <position position="1"/>
    </location>
</feature>
<evidence type="ECO:0000313" key="3">
    <source>
        <dbReference type="Proteomes" id="UP000663868"/>
    </source>
</evidence>
<sequence length="27" mass="3381">HILDKINPIQHEQKFHPNRKKHDYKSE</sequence>
<dbReference type="EMBL" id="CAJOBB010022249">
    <property type="protein sequence ID" value="CAF4383069.1"/>
    <property type="molecule type" value="Genomic_DNA"/>
</dbReference>
<name>A0A820N4L8_9BILA</name>
<reference evidence="2" key="1">
    <citation type="submission" date="2021-02" db="EMBL/GenBank/DDBJ databases">
        <authorList>
            <person name="Nowell W R."/>
        </authorList>
    </citation>
    <scope>NUCLEOTIDE SEQUENCE</scope>
</reference>
<evidence type="ECO:0000313" key="2">
    <source>
        <dbReference type="EMBL" id="CAF4383069.1"/>
    </source>
</evidence>
<gene>
    <name evidence="2" type="ORF">KXQ929_LOCUS50026</name>
</gene>
<feature type="region of interest" description="Disordered" evidence="1">
    <location>
        <begin position="1"/>
        <end position="27"/>
    </location>
</feature>